<evidence type="ECO:0000313" key="3">
    <source>
        <dbReference type="Proteomes" id="UP000249282"/>
    </source>
</evidence>
<name>A0A2W5RML2_ACIJO</name>
<dbReference type="AlphaFoldDB" id="A0A2W5RML2"/>
<dbReference type="Gene3D" id="2.10.109.10">
    <property type="entry name" value="Umud Fragment, subunit A"/>
    <property type="match status" value="1"/>
</dbReference>
<comment type="caution">
    <text evidence="2">The sequence shown here is derived from an EMBL/GenBank/DDBJ whole genome shotgun (WGS) entry which is preliminary data.</text>
</comment>
<dbReference type="InterPro" id="IPR039418">
    <property type="entry name" value="LexA-like"/>
</dbReference>
<dbReference type="InterPro" id="IPR036286">
    <property type="entry name" value="LexA/Signal_pep-like_sf"/>
</dbReference>
<feature type="domain" description="Peptidase S24/S26A/S26B/S26C" evidence="1">
    <location>
        <begin position="103"/>
        <end position="228"/>
    </location>
</feature>
<dbReference type="RefSeq" id="WP_131230208.1">
    <property type="nucleotide sequence ID" value="NZ_CP037424.1"/>
</dbReference>
<evidence type="ECO:0000259" key="1">
    <source>
        <dbReference type="Pfam" id="PF00717"/>
    </source>
</evidence>
<dbReference type="Pfam" id="PF00717">
    <property type="entry name" value="Peptidase_S24"/>
    <property type="match status" value="1"/>
</dbReference>
<dbReference type="CDD" id="cd06529">
    <property type="entry name" value="S24_LexA-like"/>
    <property type="match status" value="1"/>
</dbReference>
<protein>
    <submittedName>
        <fullName evidence="2">Peptidase</fullName>
    </submittedName>
</protein>
<gene>
    <name evidence="2" type="ORF">DI542_08760</name>
</gene>
<organism evidence="2 3">
    <name type="scientific">Acinetobacter johnsonii</name>
    <dbReference type="NCBI Taxonomy" id="40214"/>
    <lineage>
        <taxon>Bacteria</taxon>
        <taxon>Pseudomonadati</taxon>
        <taxon>Pseudomonadota</taxon>
        <taxon>Gammaproteobacteria</taxon>
        <taxon>Moraxellales</taxon>
        <taxon>Moraxellaceae</taxon>
        <taxon>Acinetobacter</taxon>
    </lineage>
</organism>
<dbReference type="InterPro" id="IPR015927">
    <property type="entry name" value="Peptidase_S24_S26A/B/C"/>
</dbReference>
<dbReference type="Proteomes" id="UP000249282">
    <property type="component" value="Unassembled WGS sequence"/>
</dbReference>
<sequence length="236" mass="25987">MDKIEQRRKNLRAAIDAANKELGFKSDTSFCEHFDLNASHISQLVNGHGSFGERAARNLEKKVGWVEGLLDVASDDLNVNAAKNSQFESNVSPVDTPLQAIPLLDYVQAGLFHDVGYDGLNPLGTSWTTYKSQRPECVFSLKVEGTSMSPEFQPGDEIVVDGSLEAKPGALVIAQEIKHGEARTTFKKYRVIGINEFGVDVIELVPLNPDFPTLNSNQIDISIIGVVVAHNRKFKY</sequence>
<proteinExistence type="predicted"/>
<dbReference type="SUPFAM" id="SSF51306">
    <property type="entry name" value="LexA/Signal peptidase"/>
    <property type="match status" value="1"/>
</dbReference>
<dbReference type="EMBL" id="QFQJ01000040">
    <property type="protein sequence ID" value="PZQ90062.1"/>
    <property type="molecule type" value="Genomic_DNA"/>
</dbReference>
<accession>A0A2W5RML2</accession>
<reference evidence="2 3" key="1">
    <citation type="submission" date="2017-11" db="EMBL/GenBank/DDBJ databases">
        <title>Infants hospitalized years apart are colonized by the same room-sourced microbial strains.</title>
        <authorList>
            <person name="Brooks B."/>
            <person name="Olm M.R."/>
            <person name="Firek B.A."/>
            <person name="Baker R."/>
            <person name="Thomas B.C."/>
            <person name="Morowitz M.J."/>
            <person name="Banfield J.F."/>
        </authorList>
    </citation>
    <scope>NUCLEOTIDE SEQUENCE [LARGE SCALE GENOMIC DNA]</scope>
    <source>
        <strain evidence="2">S2_003_000_R3_20</strain>
    </source>
</reference>
<evidence type="ECO:0000313" key="2">
    <source>
        <dbReference type="EMBL" id="PZQ90062.1"/>
    </source>
</evidence>